<gene>
    <name evidence="1" type="ORF">GCM10010124_13230</name>
</gene>
<dbReference type="InterPro" id="IPR025649">
    <property type="entry name" value="DUF4360"/>
</dbReference>
<reference evidence="1" key="2">
    <citation type="submission" date="2020-09" db="EMBL/GenBank/DDBJ databases">
        <authorList>
            <person name="Sun Q."/>
            <person name="Ohkuma M."/>
        </authorList>
    </citation>
    <scope>NUCLEOTIDE SEQUENCE</scope>
    <source>
        <strain evidence="1">JCM 3091</strain>
    </source>
</reference>
<dbReference type="AlphaFoldDB" id="A0A8J3FFW4"/>
<keyword evidence="2" id="KW-1185">Reference proteome</keyword>
<name>A0A8J3FFW4_9ACTN</name>
<proteinExistence type="predicted"/>
<dbReference type="Pfam" id="PF14273">
    <property type="entry name" value="DUF4360"/>
    <property type="match status" value="1"/>
</dbReference>
<reference evidence="1" key="1">
    <citation type="journal article" date="2014" name="Int. J. Syst. Evol. Microbiol.">
        <title>Complete genome sequence of Corynebacterium casei LMG S-19264T (=DSM 44701T), isolated from a smear-ripened cheese.</title>
        <authorList>
            <consortium name="US DOE Joint Genome Institute (JGI-PGF)"/>
            <person name="Walter F."/>
            <person name="Albersmeier A."/>
            <person name="Kalinowski J."/>
            <person name="Ruckert C."/>
        </authorList>
    </citation>
    <scope>NUCLEOTIDE SEQUENCE</scope>
    <source>
        <strain evidence="1">JCM 3091</strain>
    </source>
</reference>
<dbReference type="EMBL" id="BMQC01000003">
    <property type="protein sequence ID" value="GGK22102.1"/>
    <property type="molecule type" value="Genomic_DNA"/>
</dbReference>
<accession>A0A8J3FFW4</accession>
<comment type="caution">
    <text evidence="1">The sequence shown here is derived from an EMBL/GenBank/DDBJ whole genome shotgun (WGS) entry which is preliminary data.</text>
</comment>
<protein>
    <recommendedName>
        <fullName evidence="3">DUF4360 domain-containing protein</fullName>
    </recommendedName>
</protein>
<dbReference type="Proteomes" id="UP000662200">
    <property type="component" value="Unassembled WGS sequence"/>
</dbReference>
<evidence type="ECO:0008006" key="3">
    <source>
        <dbReference type="Google" id="ProtNLM"/>
    </source>
</evidence>
<organism evidence="1 2">
    <name type="scientific">Pilimelia terevasa</name>
    <dbReference type="NCBI Taxonomy" id="53372"/>
    <lineage>
        <taxon>Bacteria</taxon>
        <taxon>Bacillati</taxon>
        <taxon>Actinomycetota</taxon>
        <taxon>Actinomycetes</taxon>
        <taxon>Micromonosporales</taxon>
        <taxon>Micromonosporaceae</taxon>
        <taxon>Pilimelia</taxon>
    </lineage>
</organism>
<evidence type="ECO:0000313" key="2">
    <source>
        <dbReference type="Proteomes" id="UP000662200"/>
    </source>
</evidence>
<evidence type="ECO:0000313" key="1">
    <source>
        <dbReference type="EMBL" id="GGK22102.1"/>
    </source>
</evidence>
<sequence>MPRASTRLLVVLLAPAIVGIPAAAAGAALVGRVGAGFVPSGARMELAGFGREGCNKDDTTIGVYAKGTRLVAGFRGLRAVNGPNGLERVRKCAIQLMVHSPEGWRFTPLGARVAGTAWVDGKRVVRASTTLRREIVDLPSGSTITFGAADSGALWSRQQSFDPPIAVRCVPTSWLSIFVGADAAQPDGPQAPAAIEISRWDMSLSDFRWQKCGDR</sequence>